<feature type="chain" id="PRO_5039016786" description="PQQ-like domain-containing protein" evidence="1">
    <location>
        <begin position="25"/>
        <end position="412"/>
    </location>
</feature>
<accession>A0A6G7Y2Q6</accession>
<dbReference type="InterPro" id="IPR011044">
    <property type="entry name" value="Quino_amine_DH_bsu"/>
</dbReference>
<name>A0A6G7Y2Q6_9ACTN</name>
<evidence type="ECO:0000256" key="1">
    <source>
        <dbReference type="SAM" id="SignalP"/>
    </source>
</evidence>
<reference evidence="2 3" key="1">
    <citation type="submission" date="2020-03" db="EMBL/GenBank/DDBJ databases">
        <title>Propioniciclava sp. nov., isolated from Hydrophilus acuminatus.</title>
        <authorList>
            <person name="Hyun D.-W."/>
            <person name="Bae J.-W."/>
        </authorList>
    </citation>
    <scope>NUCLEOTIDE SEQUENCE [LARGE SCALE GENOMIC DNA]</scope>
    <source>
        <strain evidence="2 3">HDW11</strain>
    </source>
</reference>
<keyword evidence="3" id="KW-1185">Reference proteome</keyword>
<keyword evidence="1" id="KW-0732">Signal</keyword>
<dbReference type="EMBL" id="CP049865">
    <property type="protein sequence ID" value="QIK71092.1"/>
    <property type="molecule type" value="Genomic_DNA"/>
</dbReference>
<gene>
    <name evidence="2" type="ORF">G7070_00810</name>
</gene>
<dbReference type="SUPFAM" id="SSF50969">
    <property type="entry name" value="YVTN repeat-like/Quinoprotein amine dehydrogenase"/>
    <property type="match status" value="1"/>
</dbReference>
<dbReference type="Proteomes" id="UP000501058">
    <property type="component" value="Chromosome"/>
</dbReference>
<evidence type="ECO:0000313" key="2">
    <source>
        <dbReference type="EMBL" id="QIK71092.1"/>
    </source>
</evidence>
<evidence type="ECO:0000313" key="3">
    <source>
        <dbReference type="Proteomes" id="UP000501058"/>
    </source>
</evidence>
<feature type="signal peptide" evidence="1">
    <location>
        <begin position="1"/>
        <end position="24"/>
    </location>
</feature>
<dbReference type="RefSeq" id="WP_166231085.1">
    <property type="nucleotide sequence ID" value="NZ_CP049865.1"/>
</dbReference>
<dbReference type="AlphaFoldDB" id="A0A6G7Y2Q6"/>
<sequence length="412" mass="42426">MLTPARRPRAIAATAVAVTLLAAAGCSVVPTGPATPGSPATPGTPAAPSIAHPVGPEGAWLDDAYAAGEVTEWALPGELCGLSADATVTLVSSTPDVTITAYRTGTDQQVWQMPGLCSQDATFDDEAFVFSEGQVKRVEAATGKVLTPKIAIEGAIEQVFHLGRDAEASYLMSSDTDGMFLRAITDAGETRWKIPVPEGMYERRALGEGAALDLPALCLPVSEHIVCTDAQYQQYAAFDARTGATVVPAARAAFAVVPVAEGAIQVASPGRADAASPVVGFDGSPRGEVTDVISTWGRPFPSTGQGVYLQAADHQGRPAFVGRNGTTFGVQTDVGPGISLADRPLTGLPVGVTASGTAAALLDESGGATVFVRADGSEIRRVPRDLVLGAVVRSGVLVEQYLGQKYVMLLPA</sequence>
<dbReference type="KEGG" id="prv:G7070_00810"/>
<evidence type="ECO:0008006" key="4">
    <source>
        <dbReference type="Google" id="ProtNLM"/>
    </source>
</evidence>
<organism evidence="2 3">
    <name type="scientific">Propioniciclava coleopterorum</name>
    <dbReference type="NCBI Taxonomy" id="2714937"/>
    <lineage>
        <taxon>Bacteria</taxon>
        <taxon>Bacillati</taxon>
        <taxon>Actinomycetota</taxon>
        <taxon>Actinomycetes</taxon>
        <taxon>Propionibacteriales</taxon>
        <taxon>Propionibacteriaceae</taxon>
        <taxon>Propioniciclava</taxon>
    </lineage>
</organism>
<dbReference type="PROSITE" id="PS51257">
    <property type="entry name" value="PROKAR_LIPOPROTEIN"/>
    <property type="match status" value="1"/>
</dbReference>
<protein>
    <recommendedName>
        <fullName evidence="4">PQQ-like domain-containing protein</fullName>
    </recommendedName>
</protein>
<proteinExistence type="predicted"/>